<keyword evidence="5" id="KW-0106">Calcium</keyword>
<evidence type="ECO:0000256" key="4">
    <source>
        <dbReference type="ARBA" id="ARBA00022737"/>
    </source>
</evidence>
<keyword evidence="3" id="KW-0479">Metal-binding</keyword>
<comment type="similarity">
    <text evidence="6">Belongs to the S100-fused protein family.</text>
</comment>
<evidence type="ECO:0000256" key="3">
    <source>
        <dbReference type="ARBA" id="ARBA00022723"/>
    </source>
</evidence>
<evidence type="ECO:0000313" key="10">
    <source>
        <dbReference type="Proteomes" id="UP000052978"/>
    </source>
</evidence>
<comment type="subcellular location">
    <subcellularLocation>
        <location evidence="1">Cytoplasmic granule</location>
    </subcellularLocation>
</comment>
<dbReference type="SUPFAM" id="SSF47473">
    <property type="entry name" value="EF-hand"/>
    <property type="match status" value="1"/>
</dbReference>
<dbReference type="InterPro" id="IPR002048">
    <property type="entry name" value="EF_hand_dom"/>
</dbReference>
<dbReference type="InterPro" id="IPR052503">
    <property type="entry name" value="S100-fused_Epidermal_Struct"/>
</dbReference>
<dbReference type="PROSITE" id="PS00303">
    <property type="entry name" value="S100_CABP"/>
    <property type="match status" value="1"/>
</dbReference>
<dbReference type="GO" id="GO:0001533">
    <property type="term" value="C:cornified envelope"/>
    <property type="evidence" value="ECO:0007669"/>
    <property type="project" value="TreeGrafter"/>
</dbReference>
<feature type="region of interest" description="Disordered" evidence="7">
    <location>
        <begin position="2299"/>
        <end position="2326"/>
    </location>
</feature>
<sequence length="2518" mass="275522">MGLPMTSQNTVLDTLVPIEGSKPSMGTLSTPRDTQALMPEEDRDLVMDGLQTPYNSEVHLYFQRMSTLLENIIAIIDLFQQYSKTDKETDTLSKEELKELLEIEIRPILKNPDDPDTAEVFMDILDIDHNQKLDFEEFFLMVFKLAKAYYHSKKRPNFQASGQKQKKKGHEKKDNQAHIMQRHPLEDTTPHPMGSQDRAQEEDNNPRMSTHLTAPDTRALDTEHRLQDPGQPDIGGPAAVRPATAKDSLNMQVDNLAQPTTGLDPVPHTTMGLPMTRQDTVLDTLVPIEGSRPSMGTLSTPRDTQALVPEEDRDLVMDGLQTPLDNQAHIMQRHPLEDTTPHPMGSQDRAQEEDNNPRMSTHLTAPDTRALDTEHRLQDPGQPDIGGPAAVRPATAKDSLNMQVDNLAQPTTGLDPVPHTTMGLPMTRQDTVLDTLVPIEGSRPSMGTLSTPRDTQALVPEEDRDLVMDGLQTPLDNQAHIMQRHPLEDTTPHPMGSQDRAQEEDNNPRMSTHLTAPDTRALDTEHRLQDPGQPDIGGPAAVRPATAKDSLNMQVDNLAQPTTGLDPVPHTTMGLPMTRQDTVLDTLVPIEGSRPSMGTLSTPRDTQALVPEEDRDLVMDGLQTPLDNQAHIMQRHPLEDTTPHPMGSQDRAQEEDNNPRMSTHLTAPDTRALDTEHRLQDPGQPDIGGPAAVRPATAKDSLNMQVDNLAQPTTGLDPVPHTTMGLPMTRQDTVLDTLVPIEGSRPSMGTLSTPRDTQALVPEEDRDLVMDGLQTPLDNQAHIMQRHPLEDTTPHPMGSQDRAQEEDNNPRMSTHLTAPDTRALDTEHRLQDPGQPDIGGPAAVRPATAKDSLNMQVDNLAQPTTGLDPVPHTTMGLPMTRQDTVLDTLVPIEGSRPSMGTLSTPRDTQALVPEEDRDLVMDGLQTPLDNQAHIMQRHPLEDTTPHPMGSQDRAQEEDNNPRMSTHLTAPDTRALDTEHRLQDPGQPDIGGPAAVRPATAKDSLNMQVDNLAQPTTGLDPVPHTTMGLPMTRQDTVLDTLVPIEGSRPSMGTLSTPRDTQALVPEEDRDLVMDGLQTPLDNQAHIMQRHPLEDTTPHPMGSQDRAQEEDNNPRMSTHLTAPDTRALDTEHRLQDPGQPDIGGPAAVRPATAKDSLNMQVDNLAQPTTGLDPVPHTTMGLPMTRQDTVLDTLVPIEGSRPSMGTLSTPRDTQALVPEEDRDLVMDGLQTPLDNQAHIMQRHPLEDTTPHPMGSQDRAQEEDNNPRMSTHLTAPDTRALDTEHRLQDPGQPDIGGPAAVRPATAKDSLNMQVDNLAQPTTGLDPVPHTTMGLPMTRQDTVLDTLVPIEGSRPSMGTLSTPRDTQALVPEEDRDLVMDGLQTPLDNQAHIMQRHPLEDTTPHPMGSQDRAQEEDNNPRMSTHLTAPDTRALDTEHRLQDPGQPDIGGPAAVRPATAKDSLNMQVDNLAQPTTGLDPVPHTTMGLPMTRQDTVLDTLVPIEGSRPSMGTLSTPRDTQALVPEEDRDLVMDGLQTPLDNQAHIMQRHPLEDTTPHPMGSQDRAQEEDNNPRMSTHLTAPDTRALDTEHRLQDPGQPDIGGPAAVRPATAKDSLNMQVDNLAQPTTGLDPVPHTTMGLPMTRQDTVLDTLVPIEGSRPSMGTLSTPRDTQALVPEEDRDLVMDGLQTPLDNQAHIMQRHPLEDTTPHPMGSQDRAQEEDNNPRMSTHLTAPDTRALDTEHRLQDPGQPDIGGPAAVRPATAKDSLNMQVDNLAQPTTGLDPVPHTTMGLPMTRQDTVLDTLVPIEGSRPSMGTLSTPRDTQALVPEEDRDLVMDGLQTPLDNQAHIMQRHPLEDTTPHPMGSQDRAQEEDNNPRMSTHLTAPDTRALDTEHRLQDPGQPDIGGPAAVRPATAKDSLNMQVDNLAQPTTGLDPVPHTTMGLPMTRQDTVLDTLVPIEGSRPSMGTLSTPRDTQALVPEEDRDLVMDGLQTPLDNQAHIMQRHPLEDTTPHPMGSQDRAQEEDNNPRMSTHLTAPDTRALDTEHRLQDPGQPDIGGPAAVRPATAKDSLNMQVDNLAQPTTGLDPVPHTTMGLPMTRQDTVLDTLVPIEGSRPSMGTLSTPRDTQALVPEEDRDLVMDGLQTPLDNQAHIMQRHPLEDTTPHPMGSQDRAQEEDNNPRMSTHLTAPDTRALDTEHRLQDPGQPDIGGPAAVRPATAKDSLNMQVDNLAQPTTGLDPVPHTTMGLPMTRQDTVLDTLVPIEGSRPSMGTLSTPRDTQALVPEEDRDLVMDGLQTPLDNQAHIMQRHPLEDTTPHPMGSQDRAQEEDNNPRMSTHLTAPDTRALDTEHRLQDPGQPDIGGPAAVRPATAKDSLNMQVDNLAQPTTGLDPVPHTTMGLPMTRQDTVLDTLVPIEGSRPSMGTLSTPRDTQALVPEEDRDLVMDGLQTPLDNQAHIMQRHPLEDTTPHPMGSQDRAQEEDNNPRMSTHLTAPDTRALDTEHRLQDPGQPDIGGLAAVRPATAKIQVDPPP</sequence>
<dbReference type="GO" id="GO:0036457">
    <property type="term" value="C:keratohyalin granule"/>
    <property type="evidence" value="ECO:0007669"/>
    <property type="project" value="TreeGrafter"/>
</dbReference>
<feature type="compositionally biased region" description="Polar residues" evidence="7">
    <location>
        <begin position="1"/>
        <end position="12"/>
    </location>
</feature>
<dbReference type="InterPro" id="IPR018247">
    <property type="entry name" value="EF_Hand_1_Ca_BS"/>
</dbReference>
<feature type="region of interest" description="Disordered" evidence="7">
    <location>
        <begin position="2450"/>
        <end position="2518"/>
    </location>
</feature>
<evidence type="ECO:0000256" key="2">
    <source>
        <dbReference type="ARBA" id="ARBA00022553"/>
    </source>
</evidence>
<dbReference type="SMART" id="SM01394">
    <property type="entry name" value="S_100"/>
    <property type="match status" value="1"/>
</dbReference>
<dbReference type="Pfam" id="PF01023">
    <property type="entry name" value="S_100"/>
    <property type="match status" value="1"/>
</dbReference>
<feature type="region of interest" description="Disordered" evidence="7">
    <location>
        <begin position="336"/>
        <end position="363"/>
    </location>
</feature>
<keyword evidence="10" id="KW-1185">Reference proteome</keyword>
<dbReference type="InterPro" id="IPR001751">
    <property type="entry name" value="S100/CaBP7/8-like_CS"/>
</dbReference>
<evidence type="ECO:0000256" key="6">
    <source>
        <dbReference type="ARBA" id="ARBA00038258"/>
    </source>
</evidence>
<feature type="domain" description="EF-hand" evidence="8">
    <location>
        <begin position="113"/>
        <end position="148"/>
    </location>
</feature>
<evidence type="ECO:0000259" key="8">
    <source>
        <dbReference type="PROSITE" id="PS50222"/>
    </source>
</evidence>
<evidence type="ECO:0000256" key="5">
    <source>
        <dbReference type="ARBA" id="ARBA00022837"/>
    </source>
</evidence>
<gene>
    <name evidence="9" type="ORF">D623_10008063</name>
</gene>
<feature type="compositionally biased region" description="Basic and acidic residues" evidence="7">
    <location>
        <begin position="2483"/>
        <end position="2492"/>
    </location>
</feature>
<dbReference type="InterPro" id="IPR011992">
    <property type="entry name" value="EF-hand-dom_pair"/>
</dbReference>
<reference evidence="9 10" key="1">
    <citation type="journal article" date="2013" name="Nat. Commun.">
        <title>Genome analysis reveals insights into physiology and longevity of the Brandt's bat Myotis brandtii.</title>
        <authorList>
            <person name="Seim I."/>
            <person name="Fang X."/>
            <person name="Xiong Z."/>
            <person name="Lobanov A.V."/>
            <person name="Huang Z."/>
            <person name="Ma S."/>
            <person name="Feng Y."/>
            <person name="Turanov A.A."/>
            <person name="Zhu Y."/>
            <person name="Lenz T.L."/>
            <person name="Gerashchenko M.V."/>
            <person name="Fan D."/>
            <person name="Hee Yim S."/>
            <person name="Yao X."/>
            <person name="Jordan D."/>
            <person name="Xiong Y."/>
            <person name="Ma Y."/>
            <person name="Lyapunov A.N."/>
            <person name="Chen G."/>
            <person name="Kulakova O.I."/>
            <person name="Sun Y."/>
            <person name="Lee S.G."/>
            <person name="Bronson R.T."/>
            <person name="Moskalev A.A."/>
            <person name="Sunyaev S.R."/>
            <person name="Zhang G."/>
            <person name="Krogh A."/>
            <person name="Wang J."/>
            <person name="Gladyshev V.N."/>
        </authorList>
    </citation>
    <scope>NUCLEOTIDE SEQUENCE [LARGE SCALE GENOMIC DNA]</scope>
</reference>
<feature type="region of interest" description="Disordered" evidence="7">
    <location>
        <begin position="1544"/>
        <end position="1571"/>
    </location>
</feature>
<dbReference type="Gene3D" id="1.10.238.10">
    <property type="entry name" value="EF-hand"/>
    <property type="match status" value="1"/>
</dbReference>
<dbReference type="InterPro" id="IPR034325">
    <property type="entry name" value="S-100_dom"/>
</dbReference>
<proteinExistence type="inferred from homology"/>
<dbReference type="PANTHER" id="PTHR22571">
    <property type="entry name" value="FILAGGRIN-RELATED"/>
    <property type="match status" value="1"/>
</dbReference>
<feature type="region of interest" description="Disordered" evidence="7">
    <location>
        <begin position="638"/>
        <end position="665"/>
    </location>
</feature>
<feature type="region of interest" description="Disordered" evidence="7">
    <location>
        <begin position="940"/>
        <end position="967"/>
    </location>
</feature>
<feature type="region of interest" description="Disordered" evidence="7">
    <location>
        <begin position="1846"/>
        <end position="1873"/>
    </location>
</feature>
<dbReference type="EMBL" id="KE164279">
    <property type="protein sequence ID" value="EPQ16677.1"/>
    <property type="molecule type" value="Genomic_DNA"/>
</dbReference>
<dbReference type="Proteomes" id="UP000052978">
    <property type="component" value="Unassembled WGS sequence"/>
</dbReference>
<feature type="region of interest" description="Disordered" evidence="7">
    <location>
        <begin position="1695"/>
        <end position="1722"/>
    </location>
</feature>
<dbReference type="PROSITE" id="PS00018">
    <property type="entry name" value="EF_HAND_1"/>
    <property type="match status" value="1"/>
</dbReference>
<feature type="region of interest" description="Disordered" evidence="7">
    <location>
        <begin position="1242"/>
        <end position="1269"/>
    </location>
</feature>
<feature type="region of interest" description="Disordered" evidence="7">
    <location>
        <begin position="156"/>
        <end position="212"/>
    </location>
</feature>
<evidence type="ECO:0000256" key="7">
    <source>
        <dbReference type="SAM" id="MobiDB-lite"/>
    </source>
</evidence>
<feature type="region of interest" description="Disordered" evidence="7">
    <location>
        <begin position="1"/>
        <end position="32"/>
    </location>
</feature>
<feature type="region of interest" description="Disordered" evidence="7">
    <location>
        <begin position="1393"/>
        <end position="1420"/>
    </location>
</feature>
<dbReference type="PROSITE" id="PS50222">
    <property type="entry name" value="EF_HAND_2"/>
    <property type="match status" value="1"/>
</dbReference>
<dbReference type="CDD" id="cd00213">
    <property type="entry name" value="S-100"/>
    <property type="match status" value="1"/>
</dbReference>
<dbReference type="GO" id="GO:0046914">
    <property type="term" value="F:transition metal ion binding"/>
    <property type="evidence" value="ECO:0007669"/>
    <property type="project" value="InterPro"/>
</dbReference>
<protein>
    <submittedName>
        <fullName evidence="9">Filaggrin</fullName>
    </submittedName>
</protein>
<dbReference type="InterPro" id="IPR013787">
    <property type="entry name" value="S100_Ca-bd_sub"/>
</dbReference>
<evidence type="ECO:0000256" key="1">
    <source>
        <dbReference type="ARBA" id="ARBA00004463"/>
    </source>
</evidence>
<feature type="region of interest" description="Disordered" evidence="7">
    <location>
        <begin position="1997"/>
        <end position="2024"/>
    </location>
</feature>
<name>S7Q738_MYOBR</name>
<feature type="region of interest" description="Disordered" evidence="7">
    <location>
        <begin position="2148"/>
        <end position="2175"/>
    </location>
</feature>
<dbReference type="PANTHER" id="PTHR22571:SF51">
    <property type="entry name" value="FILAGGRIN"/>
    <property type="match status" value="1"/>
</dbReference>
<dbReference type="GO" id="GO:0061436">
    <property type="term" value="P:establishment of skin barrier"/>
    <property type="evidence" value="ECO:0007669"/>
    <property type="project" value="TreeGrafter"/>
</dbReference>
<keyword evidence="2" id="KW-0597">Phosphoprotein</keyword>
<feature type="region of interest" description="Disordered" evidence="7">
    <location>
        <begin position="1091"/>
        <end position="1118"/>
    </location>
</feature>
<organism evidence="9 10">
    <name type="scientific">Myotis brandtii</name>
    <name type="common">Brandt's bat</name>
    <dbReference type="NCBI Taxonomy" id="109478"/>
    <lineage>
        <taxon>Eukaryota</taxon>
        <taxon>Metazoa</taxon>
        <taxon>Chordata</taxon>
        <taxon>Craniata</taxon>
        <taxon>Vertebrata</taxon>
        <taxon>Euteleostomi</taxon>
        <taxon>Mammalia</taxon>
        <taxon>Eutheria</taxon>
        <taxon>Laurasiatheria</taxon>
        <taxon>Chiroptera</taxon>
        <taxon>Yangochiroptera</taxon>
        <taxon>Vespertilionidae</taxon>
        <taxon>Myotis</taxon>
    </lineage>
</organism>
<accession>S7Q738</accession>
<keyword evidence="4" id="KW-0677">Repeat</keyword>
<feature type="region of interest" description="Disordered" evidence="7">
    <location>
        <begin position="487"/>
        <end position="514"/>
    </location>
</feature>
<evidence type="ECO:0000313" key="9">
    <source>
        <dbReference type="EMBL" id="EPQ16677.1"/>
    </source>
</evidence>
<feature type="region of interest" description="Disordered" evidence="7">
    <location>
        <begin position="789"/>
        <end position="816"/>
    </location>
</feature>
<dbReference type="GO" id="GO:0005509">
    <property type="term" value="F:calcium ion binding"/>
    <property type="evidence" value="ECO:0007669"/>
    <property type="project" value="InterPro"/>
</dbReference>
<dbReference type="FunFam" id="1.10.238.10:FF:000133">
    <property type="entry name" value="Filaggrin"/>
    <property type="match status" value="1"/>
</dbReference>